<gene>
    <name evidence="1" type="ORF">BDV26DRAFT_300388</name>
</gene>
<keyword evidence="2" id="KW-1185">Reference proteome</keyword>
<name>A0A5N7AWH4_9EURO</name>
<evidence type="ECO:0000313" key="1">
    <source>
        <dbReference type="EMBL" id="KAE8374204.1"/>
    </source>
</evidence>
<dbReference type="AlphaFoldDB" id="A0A5N7AWH4"/>
<protein>
    <submittedName>
        <fullName evidence="1">S-adenosyl-L-methionine-dependent methyltransferase</fullName>
    </submittedName>
</protein>
<sequence>MEPTGMGTQALAAWQNHARSWDELMGNDGNSYFLVLELPVLKRMISGQKRSRALDLATGNGLVARWLAQEGFSVVATDGATAMLDHAQARTALAHEKGWLDKERHISYERLDVTDKDHWAQFISRGNLVNDGFDVIVMNMGIMDVHDLEPLAVSLTQLLRPDGCFVATVLHPLFFTSGAKRQTTVHEDPETGQRIVDRSIVLSQYQNVAPARQLLFSDDSEHKPPFSFHRSFQDLFAPFFREGLVLDALEETNFDDTFHEPSRAWSANNFTEFPKILAFRLRRGAAHKSESP</sequence>
<dbReference type="GO" id="GO:0032259">
    <property type="term" value="P:methylation"/>
    <property type="evidence" value="ECO:0007669"/>
    <property type="project" value="UniProtKB-KW"/>
</dbReference>
<dbReference type="CDD" id="cd02440">
    <property type="entry name" value="AdoMet_MTases"/>
    <property type="match status" value="1"/>
</dbReference>
<keyword evidence="1" id="KW-0808">Transferase</keyword>
<dbReference type="InterPro" id="IPR029063">
    <property type="entry name" value="SAM-dependent_MTases_sf"/>
</dbReference>
<dbReference type="Pfam" id="PF13489">
    <property type="entry name" value="Methyltransf_23"/>
    <property type="match status" value="1"/>
</dbReference>
<accession>A0A5N7AWH4</accession>
<reference evidence="1 2" key="1">
    <citation type="submission" date="2019-04" db="EMBL/GenBank/DDBJ databases">
        <title>Friends and foes A comparative genomics studyof 23 Aspergillus species from section Flavi.</title>
        <authorList>
            <consortium name="DOE Joint Genome Institute"/>
            <person name="Kjaerbolling I."/>
            <person name="Vesth T."/>
            <person name="Frisvad J.C."/>
            <person name="Nybo J.L."/>
            <person name="Theobald S."/>
            <person name="Kildgaard S."/>
            <person name="Isbrandt T."/>
            <person name="Kuo A."/>
            <person name="Sato A."/>
            <person name="Lyhne E.K."/>
            <person name="Kogle M.E."/>
            <person name="Wiebenga A."/>
            <person name="Kun R.S."/>
            <person name="Lubbers R.J."/>
            <person name="Makela M.R."/>
            <person name="Barry K."/>
            <person name="Chovatia M."/>
            <person name="Clum A."/>
            <person name="Daum C."/>
            <person name="Haridas S."/>
            <person name="He G."/>
            <person name="LaButti K."/>
            <person name="Lipzen A."/>
            <person name="Mondo S."/>
            <person name="Riley R."/>
            <person name="Salamov A."/>
            <person name="Simmons B.A."/>
            <person name="Magnuson J.K."/>
            <person name="Henrissat B."/>
            <person name="Mortensen U.H."/>
            <person name="Larsen T.O."/>
            <person name="Devries R.P."/>
            <person name="Grigoriev I.V."/>
            <person name="Machida M."/>
            <person name="Baker S.E."/>
            <person name="Andersen M.R."/>
        </authorList>
    </citation>
    <scope>NUCLEOTIDE SEQUENCE [LARGE SCALE GENOMIC DNA]</scope>
    <source>
        <strain evidence="1 2">IBT 29228</strain>
    </source>
</reference>
<keyword evidence="1" id="KW-0489">Methyltransferase</keyword>
<evidence type="ECO:0000313" key="2">
    <source>
        <dbReference type="Proteomes" id="UP000326198"/>
    </source>
</evidence>
<organism evidence="1 2">
    <name type="scientific">Aspergillus bertholletiae</name>
    <dbReference type="NCBI Taxonomy" id="1226010"/>
    <lineage>
        <taxon>Eukaryota</taxon>
        <taxon>Fungi</taxon>
        <taxon>Dikarya</taxon>
        <taxon>Ascomycota</taxon>
        <taxon>Pezizomycotina</taxon>
        <taxon>Eurotiomycetes</taxon>
        <taxon>Eurotiomycetidae</taxon>
        <taxon>Eurotiales</taxon>
        <taxon>Aspergillaceae</taxon>
        <taxon>Aspergillus</taxon>
        <taxon>Aspergillus subgen. Circumdati</taxon>
    </lineage>
</organism>
<dbReference type="EMBL" id="ML736291">
    <property type="protein sequence ID" value="KAE8374204.1"/>
    <property type="molecule type" value="Genomic_DNA"/>
</dbReference>
<proteinExistence type="predicted"/>
<dbReference type="OrthoDB" id="6329284at2759"/>
<dbReference type="SUPFAM" id="SSF53335">
    <property type="entry name" value="S-adenosyl-L-methionine-dependent methyltransferases"/>
    <property type="match status" value="1"/>
</dbReference>
<dbReference type="Gene3D" id="3.40.50.150">
    <property type="entry name" value="Vaccinia Virus protein VP39"/>
    <property type="match status" value="1"/>
</dbReference>
<dbReference type="Proteomes" id="UP000326198">
    <property type="component" value="Unassembled WGS sequence"/>
</dbReference>
<dbReference type="GO" id="GO:0008168">
    <property type="term" value="F:methyltransferase activity"/>
    <property type="evidence" value="ECO:0007669"/>
    <property type="project" value="UniProtKB-KW"/>
</dbReference>